<gene>
    <name evidence="1" type="ORF">BDN72DRAFT_451962</name>
</gene>
<proteinExistence type="predicted"/>
<evidence type="ECO:0000313" key="2">
    <source>
        <dbReference type="Proteomes" id="UP000308600"/>
    </source>
</evidence>
<keyword evidence="2" id="KW-1185">Reference proteome</keyword>
<sequence>MDHITEKPTIVSAVRRLDELHEGLTLQESRFRWHFPHYGAFPASSHRHATPSAPWPWLNVDDEPEDGVLNNNIIPPVPPPCDHSNCMGKCWLNYPQSRFPNWDALPVARSRIRAAIENQSDTTIYNVVIDRSGRFTREPNIQAIEEDSEDLWDTFRHMQRDPRPHLRVLFVGRVSGQTFQMIGGGYDIEPYFFSSALNRIPSRYQEAVGSDGDHLTIVMPFIRSTKTIFQPAAGHHEQAMASWVTTPSDCSVFDSGWHSIDTRKPLVLRAGSGEMIEPKQIGQDILAVHLIRNTKGSTMISYHPHRGHSTGARYLGDRLLLAGRSVYWQNILRQSSDPTFVLLVLMWHALYCWDEAMEHLYEHICNMELRVIISSDMEYTREVHVIRAHLLHYESLLQEFRKTVEFIARARHPAFDSHVDSGNEAASSHGSVTLDGLVWTEQKHLTQRLMETECSTLLCELERLELTRIMQDKRLKNVMNLVYSSVSIDDSKRMAKMTEASVRDSAGNMKQIAYLTMIFLPSSFVAAFFGMNIVEINPGTNGNYEQFFLLALGLTAITIWVIVAFQSRYLYPPQTSILRRLGWPVELSWRFFMERIVLRYRLRKFKSTTGIVDGPYSA</sequence>
<name>A0ACD3BDK6_9AGAR</name>
<accession>A0ACD3BDK6</accession>
<organism evidence="1 2">
    <name type="scientific">Pluteus cervinus</name>
    <dbReference type="NCBI Taxonomy" id="181527"/>
    <lineage>
        <taxon>Eukaryota</taxon>
        <taxon>Fungi</taxon>
        <taxon>Dikarya</taxon>
        <taxon>Basidiomycota</taxon>
        <taxon>Agaricomycotina</taxon>
        <taxon>Agaricomycetes</taxon>
        <taxon>Agaricomycetidae</taxon>
        <taxon>Agaricales</taxon>
        <taxon>Pluteineae</taxon>
        <taxon>Pluteaceae</taxon>
        <taxon>Pluteus</taxon>
    </lineage>
</organism>
<evidence type="ECO:0000313" key="1">
    <source>
        <dbReference type="EMBL" id="TFK75702.1"/>
    </source>
</evidence>
<dbReference type="Proteomes" id="UP000308600">
    <property type="component" value="Unassembled WGS sequence"/>
</dbReference>
<protein>
    <submittedName>
        <fullName evidence="1">Uncharacterized protein</fullName>
    </submittedName>
</protein>
<reference evidence="1 2" key="1">
    <citation type="journal article" date="2019" name="Nat. Ecol. Evol.">
        <title>Megaphylogeny resolves global patterns of mushroom evolution.</title>
        <authorList>
            <person name="Varga T."/>
            <person name="Krizsan K."/>
            <person name="Foldi C."/>
            <person name="Dima B."/>
            <person name="Sanchez-Garcia M."/>
            <person name="Sanchez-Ramirez S."/>
            <person name="Szollosi G.J."/>
            <person name="Szarkandi J.G."/>
            <person name="Papp V."/>
            <person name="Albert L."/>
            <person name="Andreopoulos W."/>
            <person name="Angelini C."/>
            <person name="Antonin V."/>
            <person name="Barry K.W."/>
            <person name="Bougher N.L."/>
            <person name="Buchanan P."/>
            <person name="Buyck B."/>
            <person name="Bense V."/>
            <person name="Catcheside P."/>
            <person name="Chovatia M."/>
            <person name="Cooper J."/>
            <person name="Damon W."/>
            <person name="Desjardin D."/>
            <person name="Finy P."/>
            <person name="Geml J."/>
            <person name="Haridas S."/>
            <person name="Hughes K."/>
            <person name="Justo A."/>
            <person name="Karasinski D."/>
            <person name="Kautmanova I."/>
            <person name="Kiss B."/>
            <person name="Kocsube S."/>
            <person name="Kotiranta H."/>
            <person name="LaButti K.M."/>
            <person name="Lechner B.E."/>
            <person name="Liimatainen K."/>
            <person name="Lipzen A."/>
            <person name="Lukacs Z."/>
            <person name="Mihaltcheva S."/>
            <person name="Morgado L.N."/>
            <person name="Niskanen T."/>
            <person name="Noordeloos M.E."/>
            <person name="Ohm R.A."/>
            <person name="Ortiz-Santana B."/>
            <person name="Ovrebo C."/>
            <person name="Racz N."/>
            <person name="Riley R."/>
            <person name="Savchenko A."/>
            <person name="Shiryaev A."/>
            <person name="Soop K."/>
            <person name="Spirin V."/>
            <person name="Szebenyi C."/>
            <person name="Tomsovsky M."/>
            <person name="Tulloss R.E."/>
            <person name="Uehling J."/>
            <person name="Grigoriev I.V."/>
            <person name="Vagvolgyi C."/>
            <person name="Papp T."/>
            <person name="Martin F.M."/>
            <person name="Miettinen O."/>
            <person name="Hibbett D.S."/>
            <person name="Nagy L.G."/>
        </authorList>
    </citation>
    <scope>NUCLEOTIDE SEQUENCE [LARGE SCALE GENOMIC DNA]</scope>
    <source>
        <strain evidence="1 2">NL-1719</strain>
    </source>
</reference>
<dbReference type="EMBL" id="ML208262">
    <property type="protein sequence ID" value="TFK75702.1"/>
    <property type="molecule type" value="Genomic_DNA"/>
</dbReference>